<dbReference type="GO" id="GO:0010008">
    <property type="term" value="C:endosome membrane"/>
    <property type="evidence" value="ECO:0007669"/>
    <property type="project" value="UniProtKB-SubCell"/>
</dbReference>
<feature type="transmembrane region" description="Helical" evidence="12">
    <location>
        <begin position="313"/>
        <end position="333"/>
    </location>
</feature>
<organism evidence="14">
    <name type="scientific">Salvia splendens</name>
    <name type="common">Scarlet sage</name>
    <dbReference type="NCBI Taxonomy" id="180675"/>
    <lineage>
        <taxon>Eukaryota</taxon>
        <taxon>Viridiplantae</taxon>
        <taxon>Streptophyta</taxon>
        <taxon>Embryophyta</taxon>
        <taxon>Tracheophyta</taxon>
        <taxon>Spermatophyta</taxon>
        <taxon>Magnoliopsida</taxon>
        <taxon>eudicotyledons</taxon>
        <taxon>Gunneridae</taxon>
        <taxon>Pentapetalae</taxon>
        <taxon>asterids</taxon>
        <taxon>lamiids</taxon>
        <taxon>Lamiales</taxon>
        <taxon>Lamiaceae</taxon>
        <taxon>Nepetoideae</taxon>
        <taxon>Mentheae</taxon>
        <taxon>Salviinae</taxon>
        <taxon>Salvia</taxon>
        <taxon>Salvia subgen. Calosphace</taxon>
        <taxon>core Calosphace</taxon>
    </lineage>
</organism>
<reference evidence="14" key="1">
    <citation type="submission" date="2018-01" db="EMBL/GenBank/DDBJ databases">
        <authorList>
            <person name="Mao J.F."/>
        </authorList>
    </citation>
    <scope>NUCLEOTIDE SEQUENCE</scope>
    <source>
        <strain evidence="14">Huo1</strain>
        <tissue evidence="14">Leaf</tissue>
    </source>
</reference>
<evidence type="ECO:0000256" key="12">
    <source>
        <dbReference type="SAM" id="Phobius"/>
    </source>
</evidence>
<dbReference type="PANTHER" id="PTHR12174:SF90">
    <property type="entry name" value="SIGNAL PEPTIDE PEPTIDASE-LIKE 3"/>
    <property type="match status" value="1"/>
</dbReference>
<sequence>MVKVKKWVNGDEKGPLFGLNAAFGPILPEELKQAQRLPANFLEPATGCSPSSSKLTGSIALVLRGDCDYTTKARVGQEGGSAALVMINTEDGLPEMDCANITMLSIKIHVITISKSAGLDLKKSITDGMKEELLIYSPNRPIVDYSVVFLWMMTVGTVVSATLWSDIVGSEEYYEPSNQLSPKESDSGAENDDGILHITMASAVVFVVSASTFLLLLYFFMSASFVWVLIVLFCVGGVEVSIPVLLGFRIVAAFDSSVAYTAFSLVLNSKSKDFGQKTVKLPIVGKITILSLVVLIICLVFAIVWAATRKKSFSWIGQDILGIFMMISVLQLARLPNIKVATALLCCAFIYGIFWVFLSPYIFHDSVMIAVARGNNSGGESIPMLLRFPKLSDPYYGYNMISYGDILFPGLLVTFSHRYINVVLFTAQNHIRNVLLSLLQVRINLYRNPFVFRFDKAHGKSGANGYFLWLIIGYGSGLILHLLELVSDGWSRSARSPLPRALHVGNLRVVGSEKGGAGSALGPRRRLWSTRCSFSLDL</sequence>
<accession>A0A8X9ADA6</accession>
<keyword evidence="8" id="KW-0378">Hydrolase</keyword>
<comment type="subcellular location">
    <subcellularLocation>
        <location evidence="2">Endosome membrane</location>
        <topology evidence="2">Multi-pass membrane protein</topology>
    </subcellularLocation>
</comment>
<dbReference type="GO" id="GO:0033619">
    <property type="term" value="P:membrane protein proteolysis"/>
    <property type="evidence" value="ECO:0007669"/>
    <property type="project" value="TreeGrafter"/>
</dbReference>
<dbReference type="AlphaFoldDB" id="A0A8X9ADA6"/>
<keyword evidence="5 12" id="KW-0812">Transmembrane</keyword>
<evidence type="ECO:0000256" key="7">
    <source>
        <dbReference type="ARBA" id="ARBA00022753"/>
    </source>
</evidence>
<evidence type="ECO:0000256" key="4">
    <source>
        <dbReference type="ARBA" id="ARBA00022670"/>
    </source>
</evidence>
<evidence type="ECO:0000256" key="6">
    <source>
        <dbReference type="ARBA" id="ARBA00022729"/>
    </source>
</evidence>
<evidence type="ECO:0000313" key="15">
    <source>
        <dbReference type="Proteomes" id="UP000298416"/>
    </source>
</evidence>
<evidence type="ECO:0000313" key="14">
    <source>
        <dbReference type="EMBL" id="KAG6438057.1"/>
    </source>
</evidence>
<dbReference type="Proteomes" id="UP000298416">
    <property type="component" value="Unassembled WGS sequence"/>
</dbReference>
<dbReference type="FunFam" id="3.50.30.30:FF:000007">
    <property type="entry name" value="Signal peptide peptidase-like 3"/>
    <property type="match status" value="1"/>
</dbReference>
<evidence type="ECO:0000259" key="13">
    <source>
        <dbReference type="Pfam" id="PF02225"/>
    </source>
</evidence>
<dbReference type="GO" id="GO:0005765">
    <property type="term" value="C:lysosomal membrane"/>
    <property type="evidence" value="ECO:0007669"/>
    <property type="project" value="TreeGrafter"/>
</dbReference>
<dbReference type="InterPro" id="IPR003137">
    <property type="entry name" value="PA_domain"/>
</dbReference>
<evidence type="ECO:0000256" key="1">
    <source>
        <dbReference type="ARBA" id="ARBA00003012"/>
    </source>
</evidence>
<feature type="transmembrane region" description="Helical" evidence="12">
    <location>
        <begin position="225"/>
        <end position="242"/>
    </location>
</feature>
<proteinExistence type="inferred from homology"/>
<dbReference type="InterPro" id="IPR046450">
    <property type="entry name" value="PA_dom_sf"/>
</dbReference>
<dbReference type="GO" id="GO:0030660">
    <property type="term" value="C:Golgi-associated vesicle membrane"/>
    <property type="evidence" value="ECO:0007669"/>
    <property type="project" value="TreeGrafter"/>
</dbReference>
<dbReference type="PANTHER" id="PTHR12174">
    <property type="entry name" value="SIGNAL PEPTIDE PEPTIDASE"/>
    <property type="match status" value="1"/>
</dbReference>
<evidence type="ECO:0000256" key="5">
    <source>
        <dbReference type="ARBA" id="ARBA00022692"/>
    </source>
</evidence>
<dbReference type="Gene3D" id="3.50.30.30">
    <property type="match status" value="1"/>
</dbReference>
<evidence type="ECO:0000256" key="11">
    <source>
        <dbReference type="ARBA" id="ARBA00023180"/>
    </source>
</evidence>
<dbReference type="EMBL" id="PNBA02000001">
    <property type="protein sequence ID" value="KAG6438057.1"/>
    <property type="molecule type" value="Genomic_DNA"/>
</dbReference>
<evidence type="ECO:0000256" key="2">
    <source>
        <dbReference type="ARBA" id="ARBA00004337"/>
    </source>
</evidence>
<feature type="transmembrane region" description="Helical" evidence="12">
    <location>
        <begin position="287"/>
        <end position="307"/>
    </location>
</feature>
<dbReference type="Pfam" id="PF04258">
    <property type="entry name" value="Peptidase_A22B"/>
    <property type="match status" value="1"/>
</dbReference>
<feature type="domain" description="PA" evidence="13">
    <location>
        <begin position="44"/>
        <end position="121"/>
    </location>
</feature>
<feature type="transmembrane region" description="Helical" evidence="12">
    <location>
        <begin position="466"/>
        <end position="486"/>
    </location>
</feature>
<evidence type="ECO:0000256" key="9">
    <source>
        <dbReference type="ARBA" id="ARBA00022989"/>
    </source>
</evidence>
<dbReference type="Pfam" id="PF02225">
    <property type="entry name" value="PA"/>
    <property type="match status" value="1"/>
</dbReference>
<keyword evidence="6" id="KW-0732">Signal</keyword>
<protein>
    <recommendedName>
        <fullName evidence="13">PA domain-containing protein</fullName>
    </recommendedName>
</protein>
<feature type="transmembrane region" description="Helical" evidence="12">
    <location>
        <begin position="142"/>
        <end position="164"/>
    </location>
</feature>
<dbReference type="SUPFAM" id="SSF52025">
    <property type="entry name" value="PA domain"/>
    <property type="match status" value="1"/>
</dbReference>
<keyword evidence="9 12" id="KW-1133">Transmembrane helix</keyword>
<keyword evidence="10 12" id="KW-0472">Membrane</keyword>
<feature type="transmembrane region" description="Helical" evidence="12">
    <location>
        <begin position="340"/>
        <end position="363"/>
    </location>
</feature>
<evidence type="ECO:0000256" key="8">
    <source>
        <dbReference type="ARBA" id="ARBA00022801"/>
    </source>
</evidence>
<comment type="function">
    <text evidence="1">Intramembrane-cleaving aspartic protease (I-CLiP) that cleaves type II membrane signal peptides in the hydrophobic plane of the membrane.</text>
</comment>
<gene>
    <name evidence="14" type="ORF">SASPL_102991</name>
</gene>
<dbReference type="SMART" id="SM00730">
    <property type="entry name" value="PSN"/>
    <property type="match status" value="1"/>
</dbReference>
<dbReference type="GO" id="GO:0098553">
    <property type="term" value="C:lumenal side of endoplasmic reticulum membrane"/>
    <property type="evidence" value="ECO:0007669"/>
    <property type="project" value="TreeGrafter"/>
</dbReference>
<feature type="transmembrane region" description="Helical" evidence="12">
    <location>
        <begin position="195"/>
        <end position="218"/>
    </location>
</feature>
<keyword evidence="4" id="KW-0645">Protease</keyword>
<evidence type="ECO:0000256" key="3">
    <source>
        <dbReference type="ARBA" id="ARBA00006859"/>
    </source>
</evidence>
<keyword evidence="11" id="KW-0325">Glycoprotein</keyword>
<name>A0A8X9ADA6_SALSN</name>
<dbReference type="InterPro" id="IPR006639">
    <property type="entry name" value="Preselin/SPP"/>
</dbReference>
<dbReference type="GO" id="GO:0042500">
    <property type="term" value="F:aspartic endopeptidase activity, intramembrane cleaving"/>
    <property type="evidence" value="ECO:0007669"/>
    <property type="project" value="InterPro"/>
</dbReference>
<dbReference type="InterPro" id="IPR007369">
    <property type="entry name" value="Peptidase_A22B_SPP"/>
</dbReference>
<comment type="caution">
    <text evidence="14">The sequence shown here is derived from an EMBL/GenBank/DDBJ whole genome shotgun (WGS) entry which is preliminary data.</text>
</comment>
<reference evidence="14" key="2">
    <citation type="submission" date="2020-08" db="EMBL/GenBank/DDBJ databases">
        <title>Plant Genome Project.</title>
        <authorList>
            <person name="Zhang R.-G."/>
        </authorList>
    </citation>
    <scope>NUCLEOTIDE SEQUENCE</scope>
    <source>
        <strain evidence="14">Huo1</strain>
        <tissue evidence="14">Leaf</tissue>
    </source>
</reference>
<dbReference type="GO" id="GO:0098554">
    <property type="term" value="C:cytoplasmic side of endoplasmic reticulum membrane"/>
    <property type="evidence" value="ECO:0007669"/>
    <property type="project" value="TreeGrafter"/>
</dbReference>
<evidence type="ECO:0000256" key="10">
    <source>
        <dbReference type="ARBA" id="ARBA00023136"/>
    </source>
</evidence>
<keyword evidence="15" id="KW-1185">Reference proteome</keyword>
<comment type="similarity">
    <text evidence="3">Belongs to the peptidase A22B family.</text>
</comment>
<keyword evidence="7" id="KW-0967">Endosome</keyword>